<organism evidence="1 2">
    <name type="scientific">Racocetra persica</name>
    <dbReference type="NCBI Taxonomy" id="160502"/>
    <lineage>
        <taxon>Eukaryota</taxon>
        <taxon>Fungi</taxon>
        <taxon>Fungi incertae sedis</taxon>
        <taxon>Mucoromycota</taxon>
        <taxon>Glomeromycotina</taxon>
        <taxon>Glomeromycetes</taxon>
        <taxon>Diversisporales</taxon>
        <taxon>Gigasporaceae</taxon>
        <taxon>Racocetra</taxon>
    </lineage>
</organism>
<dbReference type="EMBL" id="CAJVQC010030427">
    <property type="protein sequence ID" value="CAG8745533.1"/>
    <property type="molecule type" value="Genomic_DNA"/>
</dbReference>
<evidence type="ECO:0000313" key="1">
    <source>
        <dbReference type="EMBL" id="CAG8745533.1"/>
    </source>
</evidence>
<dbReference type="Proteomes" id="UP000789920">
    <property type="component" value="Unassembled WGS sequence"/>
</dbReference>
<sequence>MSTSNKDSEPIRANDVLAQLNMTQASLESNLECLLLEKLRVVCKGIDVSDLGLKKEVVAKLARESRAGLCSEVSVDDFEPSKKKKSVQPQPFPNQVKSFLKELDVF</sequence>
<proteinExistence type="predicted"/>
<name>A0ACA9QF97_9GLOM</name>
<comment type="caution">
    <text evidence="1">The sequence shown here is derived from an EMBL/GenBank/DDBJ whole genome shotgun (WGS) entry which is preliminary data.</text>
</comment>
<gene>
    <name evidence="1" type="ORF">RPERSI_LOCUS13612</name>
</gene>
<accession>A0ACA9QF97</accession>
<reference evidence="1" key="1">
    <citation type="submission" date="2021-06" db="EMBL/GenBank/DDBJ databases">
        <authorList>
            <person name="Kallberg Y."/>
            <person name="Tangrot J."/>
            <person name="Rosling A."/>
        </authorList>
    </citation>
    <scope>NUCLEOTIDE SEQUENCE</scope>
    <source>
        <strain evidence="1">MA461A</strain>
    </source>
</reference>
<protein>
    <submittedName>
        <fullName evidence="1">36030_t:CDS:1</fullName>
    </submittedName>
</protein>
<evidence type="ECO:0000313" key="2">
    <source>
        <dbReference type="Proteomes" id="UP000789920"/>
    </source>
</evidence>
<keyword evidence="2" id="KW-1185">Reference proteome</keyword>